<dbReference type="OrthoDB" id="5928838at2759"/>
<proteinExistence type="predicted"/>
<dbReference type="EMBL" id="JYDH01004346">
    <property type="protein sequence ID" value="KRY04394.1"/>
    <property type="molecule type" value="Genomic_DNA"/>
</dbReference>
<sequence length="43" mass="5152">MWFYRFGLLGDKFSPPFLTGRLTRYFIGPSIRRLISFPYLIAH</sequence>
<organism evidence="1 2">
    <name type="scientific">Trichinella spiralis</name>
    <name type="common">Trichina worm</name>
    <dbReference type="NCBI Taxonomy" id="6334"/>
    <lineage>
        <taxon>Eukaryota</taxon>
        <taxon>Metazoa</taxon>
        <taxon>Ecdysozoa</taxon>
        <taxon>Nematoda</taxon>
        <taxon>Enoplea</taxon>
        <taxon>Dorylaimia</taxon>
        <taxon>Trichinellida</taxon>
        <taxon>Trichinellidae</taxon>
        <taxon>Trichinella</taxon>
    </lineage>
</organism>
<accession>A0A0V0YX89</accession>
<dbReference type="InParanoid" id="A0A0V0YX89"/>
<comment type="caution">
    <text evidence="1">The sequence shown here is derived from an EMBL/GenBank/DDBJ whole genome shotgun (WGS) entry which is preliminary data.</text>
</comment>
<gene>
    <name evidence="1" type="ORF">T01_3255</name>
</gene>
<reference evidence="1 2" key="1">
    <citation type="submission" date="2015-01" db="EMBL/GenBank/DDBJ databases">
        <title>Evolution of Trichinella species and genotypes.</title>
        <authorList>
            <person name="Korhonen P.K."/>
            <person name="Edoardo P."/>
            <person name="Giuseppe L.R."/>
            <person name="Gasser R.B."/>
        </authorList>
    </citation>
    <scope>NUCLEOTIDE SEQUENCE [LARGE SCALE GENOMIC DNA]</scope>
    <source>
        <strain evidence="1">ISS3</strain>
    </source>
</reference>
<evidence type="ECO:0000313" key="1">
    <source>
        <dbReference type="EMBL" id="KRY04394.1"/>
    </source>
</evidence>
<protein>
    <submittedName>
        <fullName evidence="1">Uncharacterized protein</fullName>
    </submittedName>
</protein>
<keyword evidence="2" id="KW-1185">Reference proteome</keyword>
<dbReference type="Proteomes" id="UP000054776">
    <property type="component" value="Unassembled WGS sequence"/>
</dbReference>
<dbReference type="AlphaFoldDB" id="A0A0V0YX89"/>
<name>A0A0V0YX89_TRISP</name>
<evidence type="ECO:0000313" key="2">
    <source>
        <dbReference type="Proteomes" id="UP000054776"/>
    </source>
</evidence>